<keyword evidence="6 8" id="KW-0624">Polysaccharide degradation</keyword>
<evidence type="ECO:0000259" key="10">
    <source>
        <dbReference type="Pfam" id="PF03443"/>
    </source>
</evidence>
<evidence type="ECO:0000256" key="2">
    <source>
        <dbReference type="ARBA" id="ARBA00022525"/>
    </source>
</evidence>
<keyword evidence="3 8" id="KW-0136">Cellulose degradation</keyword>
<dbReference type="GO" id="GO:0005576">
    <property type="term" value="C:extracellular region"/>
    <property type="evidence" value="ECO:0007669"/>
    <property type="project" value="UniProtKB-SubCell"/>
</dbReference>
<keyword evidence="2 8" id="KW-0964">Secreted</keyword>
<dbReference type="PANTHER" id="PTHR33353:SF17">
    <property type="entry name" value="ENDO-BETA-1,4-GLUCANASE D"/>
    <property type="match status" value="1"/>
</dbReference>
<evidence type="ECO:0000256" key="6">
    <source>
        <dbReference type="ARBA" id="ARBA00023326"/>
    </source>
</evidence>
<protein>
    <recommendedName>
        <fullName evidence="8">AA9 family lytic polysaccharide monooxygenase</fullName>
        <ecNumber evidence="8">1.14.99.56</ecNumber>
    </recommendedName>
    <alternativeName>
        <fullName evidence="8">Endo-beta-1,4-glucanase</fullName>
    </alternativeName>
    <alternativeName>
        <fullName evidence="8">Glycosyl hydrolase 61 family protein</fullName>
    </alternativeName>
</protein>
<keyword evidence="4 8" id="KW-1015">Disulfide bond</keyword>
<proteinExistence type="inferred from homology"/>
<keyword evidence="9" id="KW-0732">Signal</keyword>
<dbReference type="AlphaFoldDB" id="A0A067NJX7"/>
<name>A0A067NJX7_PLEO1</name>
<dbReference type="PANTHER" id="PTHR33353">
    <property type="entry name" value="PUTATIVE (AFU_ORTHOLOGUE AFUA_1G12560)-RELATED"/>
    <property type="match status" value="1"/>
</dbReference>
<dbReference type="VEuPathDB" id="FungiDB:PLEOSDRAFT_1078534"/>
<dbReference type="EC" id="1.14.99.56" evidence="8"/>
<dbReference type="Gene3D" id="2.70.50.70">
    <property type="match status" value="1"/>
</dbReference>
<comment type="domain">
    <text evidence="8">Has a modular structure: an endo-beta-1,4-glucanase catalytic module at the N-terminus, a linker rich in serines and threonines, and a C-terminal carbohydrate-binding module (CBM).</text>
</comment>
<dbReference type="GO" id="GO:0008810">
    <property type="term" value="F:cellulase activity"/>
    <property type="evidence" value="ECO:0007669"/>
    <property type="project" value="UniProtKB-UniRule"/>
</dbReference>
<accession>A0A067NJX7</accession>
<dbReference type="Pfam" id="PF03443">
    <property type="entry name" value="AA9"/>
    <property type="match status" value="1"/>
</dbReference>
<dbReference type="HOGENOM" id="CLU_031730_0_0_1"/>
<evidence type="ECO:0000256" key="5">
    <source>
        <dbReference type="ARBA" id="ARBA00023277"/>
    </source>
</evidence>
<comment type="function">
    <text evidence="8">Lytic polysaccharide monooxygenase (LMPO) that depolymerizes crystalline and amorphous polysaccharides via the oxidation of scissile alpha- or beta-(1-4)-glycosidic bonds, yielding C1 and/or C4 oxidation products. Catalysis by LPMOs requires the reduction of the active-site copper from Cu(II) to Cu(I) by a reducing agent and H(2)O(2) or O(2) as a cosubstrate.</text>
</comment>
<evidence type="ECO:0000256" key="1">
    <source>
        <dbReference type="ARBA" id="ARBA00004613"/>
    </source>
</evidence>
<evidence type="ECO:0000256" key="7">
    <source>
        <dbReference type="ARBA" id="ARBA00044502"/>
    </source>
</evidence>
<sequence>MHVPAGLLTLACLVTAVSAHTTVYGLWVNGAFQGDGRNLYIRSPPNNNPVKDLSSNAMACNVNNRVVPNTVPVHQGDLVTFEWYHDTRDDDIIASSHKGPGKLTSSPPHIHSSTQYSTLYVYAYSVQVYIAPTSSNGAGPVWTKLFSDSYENGLWAVDKLILAHGQHSVTIPDIPAGDYLLRAEIAALHEANVAYTSNPIRGVQMYMSCSQIRVTSNGTEVPPGGTSFPGTYTSSTPGIVWNLYDPFGNPAAYQAPGPAVWDGADGGSIAQVGSA</sequence>
<dbReference type="InterPro" id="IPR005103">
    <property type="entry name" value="AA9_LPMO"/>
</dbReference>
<dbReference type="InParanoid" id="A0A067NJX7"/>
<dbReference type="InterPro" id="IPR049892">
    <property type="entry name" value="AA9"/>
</dbReference>
<evidence type="ECO:0000256" key="9">
    <source>
        <dbReference type="SAM" id="SignalP"/>
    </source>
</evidence>
<dbReference type="Proteomes" id="UP000027073">
    <property type="component" value="Unassembled WGS sequence"/>
</dbReference>
<evidence type="ECO:0000256" key="4">
    <source>
        <dbReference type="ARBA" id="ARBA00023157"/>
    </source>
</evidence>
<dbReference type="GO" id="GO:0030245">
    <property type="term" value="P:cellulose catabolic process"/>
    <property type="evidence" value="ECO:0007669"/>
    <property type="project" value="UniProtKB-UniRule"/>
</dbReference>
<dbReference type="STRING" id="1137138.A0A067NJX7"/>
<dbReference type="SMR" id="A0A067NJX7"/>
<reference evidence="12" key="1">
    <citation type="journal article" date="2014" name="Proc. Natl. Acad. Sci. U.S.A.">
        <title>Extensive sampling of basidiomycete genomes demonstrates inadequacy of the white-rot/brown-rot paradigm for wood decay fungi.</title>
        <authorList>
            <person name="Riley R."/>
            <person name="Salamov A.A."/>
            <person name="Brown D.W."/>
            <person name="Nagy L.G."/>
            <person name="Floudas D."/>
            <person name="Held B.W."/>
            <person name="Levasseur A."/>
            <person name="Lombard V."/>
            <person name="Morin E."/>
            <person name="Otillar R."/>
            <person name="Lindquist E.A."/>
            <person name="Sun H."/>
            <person name="LaButti K.M."/>
            <person name="Schmutz J."/>
            <person name="Jabbour D."/>
            <person name="Luo H."/>
            <person name="Baker S.E."/>
            <person name="Pisabarro A.G."/>
            <person name="Walton J.D."/>
            <person name="Blanchette R.A."/>
            <person name="Henrissat B."/>
            <person name="Martin F."/>
            <person name="Cullen D."/>
            <person name="Hibbett D.S."/>
            <person name="Grigoriev I.V."/>
        </authorList>
    </citation>
    <scope>NUCLEOTIDE SEQUENCE [LARGE SCALE GENOMIC DNA]</scope>
    <source>
        <strain evidence="12">PC15</strain>
    </source>
</reference>
<comment type="similarity">
    <text evidence="7">Belongs to the polysaccharide monooxygenase AA9 family.</text>
</comment>
<keyword evidence="11" id="KW-0378">Hydrolase</keyword>
<feature type="chain" id="PRO_5001646698" description="AA9 family lytic polysaccharide monooxygenase" evidence="9">
    <location>
        <begin position="20"/>
        <end position="275"/>
    </location>
</feature>
<evidence type="ECO:0000313" key="11">
    <source>
        <dbReference type="EMBL" id="KDQ24397.1"/>
    </source>
</evidence>
<comment type="subcellular location">
    <subcellularLocation>
        <location evidence="1 8">Secreted</location>
    </subcellularLocation>
</comment>
<feature type="signal peptide" evidence="9">
    <location>
        <begin position="1"/>
        <end position="19"/>
    </location>
</feature>
<dbReference type="EMBL" id="KL198011">
    <property type="protein sequence ID" value="KDQ24397.1"/>
    <property type="molecule type" value="Genomic_DNA"/>
</dbReference>
<keyword evidence="5 8" id="KW-0119">Carbohydrate metabolism</keyword>
<evidence type="ECO:0000256" key="3">
    <source>
        <dbReference type="ARBA" id="ARBA00023001"/>
    </source>
</evidence>
<comment type="catalytic activity">
    <reaction evidence="8">
        <text>[(1-&gt;4)-beta-D-glucosyl]n+m + reduced acceptor + O2 = 4-dehydro-beta-D-glucosyl-[(1-&gt;4)-beta-D-glucosyl]n-1 + [(1-&gt;4)-beta-D-glucosyl]m + acceptor + H2O.</text>
        <dbReference type="EC" id="1.14.99.56"/>
    </reaction>
</comment>
<dbReference type="OrthoDB" id="2525337at2759"/>
<feature type="domain" description="Auxiliary Activity family 9 catalytic" evidence="10">
    <location>
        <begin position="20"/>
        <end position="245"/>
    </location>
</feature>
<dbReference type="CDD" id="cd21175">
    <property type="entry name" value="LPMO_AA9"/>
    <property type="match status" value="1"/>
</dbReference>
<dbReference type="GO" id="GO:0030248">
    <property type="term" value="F:cellulose binding"/>
    <property type="evidence" value="ECO:0007669"/>
    <property type="project" value="UniProtKB-UniRule"/>
</dbReference>
<evidence type="ECO:0000256" key="8">
    <source>
        <dbReference type="RuleBase" id="RU368122"/>
    </source>
</evidence>
<organism evidence="11 12">
    <name type="scientific">Pleurotus ostreatus (strain PC15)</name>
    <name type="common">Oyster mushroom</name>
    <dbReference type="NCBI Taxonomy" id="1137138"/>
    <lineage>
        <taxon>Eukaryota</taxon>
        <taxon>Fungi</taxon>
        <taxon>Dikarya</taxon>
        <taxon>Basidiomycota</taxon>
        <taxon>Agaricomycotina</taxon>
        <taxon>Agaricomycetes</taxon>
        <taxon>Agaricomycetidae</taxon>
        <taxon>Agaricales</taxon>
        <taxon>Pleurotineae</taxon>
        <taxon>Pleurotaceae</taxon>
        <taxon>Pleurotus</taxon>
    </lineage>
</organism>
<evidence type="ECO:0000313" key="12">
    <source>
        <dbReference type="Proteomes" id="UP000027073"/>
    </source>
</evidence>
<gene>
    <name evidence="11" type="ORF">PLEOSDRAFT_1078534</name>
</gene>